<accession>A0ABV9CSB0</accession>
<comment type="caution">
    <text evidence="2">The sequence shown here is derived from an EMBL/GenBank/DDBJ whole genome shotgun (WGS) entry which is preliminary data.</text>
</comment>
<gene>
    <name evidence="2" type="ORF">ACFO60_31400</name>
</gene>
<dbReference type="EMBL" id="JBHSFP010000029">
    <property type="protein sequence ID" value="MFC4535292.1"/>
    <property type="molecule type" value="Genomic_DNA"/>
</dbReference>
<protein>
    <submittedName>
        <fullName evidence="2">Uncharacterized protein</fullName>
    </submittedName>
</protein>
<dbReference type="RefSeq" id="WP_380847552.1">
    <property type="nucleotide sequence ID" value="NZ_JBHSFP010000029.1"/>
</dbReference>
<proteinExistence type="predicted"/>
<evidence type="ECO:0000313" key="3">
    <source>
        <dbReference type="Proteomes" id="UP001596004"/>
    </source>
</evidence>
<name>A0ABV9CSB0_9ACTN</name>
<dbReference type="Proteomes" id="UP001596004">
    <property type="component" value="Unassembled WGS sequence"/>
</dbReference>
<evidence type="ECO:0000313" key="2">
    <source>
        <dbReference type="EMBL" id="MFC4535292.1"/>
    </source>
</evidence>
<keyword evidence="3" id="KW-1185">Reference proteome</keyword>
<sequence>MAHTPDRLAYINGLRDLADFLDTNPDIPTPEGMVTAYCFPHGTDEDIRAQVDQVARLLGSDIDPYEHVLDHYSTRITFGVAEYKAVGLLASSRARWAARRSYEDSIALDPDPADPAPDTRGDRHG</sequence>
<organism evidence="2 3">
    <name type="scientific">Sphaerisporangium dianthi</name>
    <dbReference type="NCBI Taxonomy" id="1436120"/>
    <lineage>
        <taxon>Bacteria</taxon>
        <taxon>Bacillati</taxon>
        <taxon>Actinomycetota</taxon>
        <taxon>Actinomycetes</taxon>
        <taxon>Streptosporangiales</taxon>
        <taxon>Streptosporangiaceae</taxon>
        <taxon>Sphaerisporangium</taxon>
    </lineage>
</organism>
<reference evidence="3" key="1">
    <citation type="journal article" date="2019" name="Int. J. Syst. Evol. Microbiol.">
        <title>The Global Catalogue of Microorganisms (GCM) 10K type strain sequencing project: providing services to taxonomists for standard genome sequencing and annotation.</title>
        <authorList>
            <consortium name="The Broad Institute Genomics Platform"/>
            <consortium name="The Broad Institute Genome Sequencing Center for Infectious Disease"/>
            <person name="Wu L."/>
            <person name="Ma J."/>
        </authorList>
    </citation>
    <scope>NUCLEOTIDE SEQUENCE [LARGE SCALE GENOMIC DNA]</scope>
    <source>
        <strain evidence="3">CGMCC 4.7132</strain>
    </source>
</reference>
<evidence type="ECO:0000256" key="1">
    <source>
        <dbReference type="SAM" id="MobiDB-lite"/>
    </source>
</evidence>
<feature type="region of interest" description="Disordered" evidence="1">
    <location>
        <begin position="106"/>
        <end position="125"/>
    </location>
</feature>